<accession>A0A3P7L7D9</accession>
<evidence type="ECO:0000313" key="1">
    <source>
        <dbReference type="EMBL" id="VDM75068.1"/>
    </source>
</evidence>
<proteinExistence type="predicted"/>
<dbReference type="Proteomes" id="UP000270094">
    <property type="component" value="Unassembled WGS sequence"/>
</dbReference>
<gene>
    <name evidence="1" type="ORF">SVUK_LOCUS10066</name>
</gene>
<dbReference type="OrthoDB" id="6513151at2759"/>
<reference evidence="1 2" key="1">
    <citation type="submission" date="2018-11" db="EMBL/GenBank/DDBJ databases">
        <authorList>
            <consortium name="Pathogen Informatics"/>
        </authorList>
    </citation>
    <scope>NUCLEOTIDE SEQUENCE [LARGE SCALE GENOMIC DNA]</scope>
</reference>
<dbReference type="AlphaFoldDB" id="A0A3P7L7D9"/>
<sequence>MAEGVNYVQTVLGMGAVVETEKSNTTEAMDTIQRKGFKTYEKNTHTACKGPMDCQRYAKMYYKGKIVEASEVLNPSRTFEEHLYVCSITYSLRENFPSKNKCRDQWFLVAFDTSYIDGAKYDIPKSDDDDVFVYVPSEFVKHDTNAKNDGKKKSTLQHWINTTLSAMAEISEQVVSARDD</sequence>
<organism evidence="1 2">
    <name type="scientific">Strongylus vulgaris</name>
    <name type="common">Blood worm</name>
    <dbReference type="NCBI Taxonomy" id="40348"/>
    <lineage>
        <taxon>Eukaryota</taxon>
        <taxon>Metazoa</taxon>
        <taxon>Ecdysozoa</taxon>
        <taxon>Nematoda</taxon>
        <taxon>Chromadorea</taxon>
        <taxon>Rhabditida</taxon>
        <taxon>Rhabditina</taxon>
        <taxon>Rhabditomorpha</taxon>
        <taxon>Strongyloidea</taxon>
        <taxon>Strongylidae</taxon>
        <taxon>Strongylus</taxon>
    </lineage>
</organism>
<dbReference type="EMBL" id="UYYB01094898">
    <property type="protein sequence ID" value="VDM75068.1"/>
    <property type="molecule type" value="Genomic_DNA"/>
</dbReference>
<protein>
    <submittedName>
        <fullName evidence="1">Uncharacterized protein</fullName>
    </submittedName>
</protein>
<name>A0A3P7L7D9_STRVU</name>
<evidence type="ECO:0000313" key="2">
    <source>
        <dbReference type="Proteomes" id="UP000270094"/>
    </source>
</evidence>
<keyword evidence="2" id="KW-1185">Reference proteome</keyword>